<dbReference type="GO" id="GO:0043571">
    <property type="term" value="P:maintenance of CRISPR repeat elements"/>
    <property type="evidence" value="ECO:0007669"/>
    <property type="project" value="UniProtKB-UniRule"/>
</dbReference>
<evidence type="ECO:0000256" key="1">
    <source>
        <dbReference type="ARBA" id="ARBA00001946"/>
    </source>
</evidence>
<keyword evidence="8 9" id="KW-0051">Antiviral defense</keyword>
<dbReference type="HOGENOM" id="CLU_161124_3_1_0"/>
<keyword evidence="6 9" id="KW-0378">Hydrolase</keyword>
<dbReference type="GO" id="GO:0051607">
    <property type="term" value="P:defense response to virus"/>
    <property type="evidence" value="ECO:0007669"/>
    <property type="project" value="UniProtKB-UniRule"/>
</dbReference>
<dbReference type="STRING" id="459349.CLOAM0856"/>
<dbReference type="PANTHER" id="PTHR34405">
    <property type="entry name" value="CRISPR-ASSOCIATED ENDORIBONUCLEASE CAS2"/>
    <property type="match status" value="1"/>
</dbReference>
<keyword evidence="3 9" id="KW-0540">Nuclease</keyword>
<dbReference type="CDD" id="cd09725">
    <property type="entry name" value="Cas2_I_II_III"/>
    <property type="match status" value="1"/>
</dbReference>
<organism evidence="10 11">
    <name type="scientific">Cloacimonas acidaminovorans (strain Evry)</name>
    <dbReference type="NCBI Taxonomy" id="459349"/>
    <lineage>
        <taxon>Bacteria</taxon>
        <taxon>Pseudomonadati</taxon>
        <taxon>Candidatus Cloacimonadota</taxon>
        <taxon>Candidatus Cloacimonadia</taxon>
        <taxon>Candidatus Cloacimonadales</taxon>
        <taxon>Candidatus Cloacimonadaceae</taxon>
        <taxon>Candidatus Cloacimonas</taxon>
    </lineage>
</organism>
<dbReference type="AlphaFoldDB" id="B0VHC2"/>
<evidence type="ECO:0000256" key="5">
    <source>
        <dbReference type="ARBA" id="ARBA00022759"/>
    </source>
</evidence>
<dbReference type="Proteomes" id="UP000002019">
    <property type="component" value="Chromosome"/>
</dbReference>
<comment type="function">
    <text evidence="9">CRISPR (clustered regularly interspaced short palindromic repeat), is an adaptive immune system that provides protection against mobile genetic elements (viruses, transposable elements and conjugative plasmids). CRISPR clusters contain sequences complementary to antecedent mobile elements and target invading nucleic acids. CRISPR clusters are transcribed and processed into CRISPR RNA (crRNA). Functions as a ssRNA-specific endoribonuclease. Involved in the integration of spacer DNA into the CRISPR cassette.</text>
</comment>
<comment type="subunit">
    <text evidence="9">Homodimer, forms a heterotetramer with a Cas1 homodimer.</text>
</comment>
<evidence type="ECO:0000313" key="11">
    <source>
        <dbReference type="Proteomes" id="UP000002019"/>
    </source>
</evidence>
<dbReference type="Pfam" id="PF09827">
    <property type="entry name" value="CRISPR_Cas2"/>
    <property type="match status" value="1"/>
</dbReference>
<dbReference type="HAMAP" id="MF_01471">
    <property type="entry name" value="Cas2"/>
    <property type="match status" value="1"/>
</dbReference>
<dbReference type="eggNOG" id="COG1343">
    <property type="taxonomic scope" value="Bacteria"/>
</dbReference>
<accession>B0VHC2</accession>
<dbReference type="EMBL" id="CU466930">
    <property type="protein sequence ID" value="CAO80737.1"/>
    <property type="molecule type" value="Genomic_DNA"/>
</dbReference>
<dbReference type="GO" id="GO:0004521">
    <property type="term" value="F:RNA endonuclease activity"/>
    <property type="evidence" value="ECO:0007669"/>
    <property type="project" value="InterPro"/>
</dbReference>
<comment type="cofactor">
    <cofactor evidence="1 9">
        <name>Mg(2+)</name>
        <dbReference type="ChEBI" id="CHEBI:18420"/>
    </cofactor>
</comment>
<evidence type="ECO:0000313" key="10">
    <source>
        <dbReference type="EMBL" id="CAO80737.1"/>
    </source>
</evidence>
<dbReference type="KEGG" id="caci:CLOAM0856"/>
<comment type="similarity">
    <text evidence="2 9">Belongs to the CRISPR-associated endoribonuclease Cas2 protein family.</text>
</comment>
<keyword evidence="4 9" id="KW-0479">Metal-binding</keyword>
<sequence length="149" mass="17068">MAITYTAGGILSLKVAMLRYTLTISITYLTGRILNNNKWFSALCPQLIIRSSIMSLNKHLYVVAFDIVSDKIRYRCVKILLSYGQRVQKSVFECILNDKQFLDMKSKLDNTINPEIDSIRYYLLCANCEKNISVSGIGLYSYFEDLIIV</sequence>
<dbReference type="NCBIfam" id="TIGR01573">
    <property type="entry name" value="cas2"/>
    <property type="match status" value="1"/>
</dbReference>
<dbReference type="InterPro" id="IPR019199">
    <property type="entry name" value="Virulence_VapD/CRISPR_Cas2"/>
</dbReference>
<evidence type="ECO:0000256" key="4">
    <source>
        <dbReference type="ARBA" id="ARBA00022723"/>
    </source>
</evidence>
<dbReference type="Gene3D" id="3.30.70.240">
    <property type="match status" value="1"/>
</dbReference>
<evidence type="ECO:0000256" key="8">
    <source>
        <dbReference type="ARBA" id="ARBA00023118"/>
    </source>
</evidence>
<evidence type="ECO:0000256" key="6">
    <source>
        <dbReference type="ARBA" id="ARBA00022801"/>
    </source>
</evidence>
<evidence type="ECO:0000256" key="3">
    <source>
        <dbReference type="ARBA" id="ARBA00022722"/>
    </source>
</evidence>
<gene>
    <name evidence="9" type="primary">cas2</name>
    <name evidence="10" type="ordered locus">CLOAM0856</name>
</gene>
<dbReference type="EC" id="3.1.-.-" evidence="9"/>
<name>B0VHC2_CLOAI</name>
<dbReference type="GO" id="GO:0016787">
    <property type="term" value="F:hydrolase activity"/>
    <property type="evidence" value="ECO:0007669"/>
    <property type="project" value="UniProtKB-KW"/>
</dbReference>
<proteinExistence type="inferred from homology"/>
<keyword evidence="7 9" id="KW-0460">Magnesium</keyword>
<feature type="binding site" evidence="9">
    <location>
        <position position="66"/>
    </location>
    <ligand>
        <name>Mg(2+)</name>
        <dbReference type="ChEBI" id="CHEBI:18420"/>
        <note>catalytic</note>
    </ligand>
</feature>
<protein>
    <recommendedName>
        <fullName evidence="9">CRISPR-associated endoribonuclease Cas2</fullName>
        <ecNumber evidence="9">3.1.-.-</ecNumber>
    </recommendedName>
</protein>
<dbReference type="GO" id="GO:0046872">
    <property type="term" value="F:metal ion binding"/>
    <property type="evidence" value="ECO:0007669"/>
    <property type="project" value="UniProtKB-UniRule"/>
</dbReference>
<dbReference type="SUPFAM" id="SSF143430">
    <property type="entry name" value="TTP0101/SSO1404-like"/>
    <property type="match status" value="1"/>
</dbReference>
<evidence type="ECO:0000256" key="2">
    <source>
        <dbReference type="ARBA" id="ARBA00009959"/>
    </source>
</evidence>
<evidence type="ECO:0000256" key="9">
    <source>
        <dbReference type="HAMAP-Rule" id="MF_01471"/>
    </source>
</evidence>
<reference evidence="10 11" key="1">
    <citation type="journal article" date="2008" name="J. Bacteriol.">
        <title>'Candidatus Cloacamonas acidaminovorans': genome sequence reconstruction provides a first glimpse of a new bacterial division.</title>
        <authorList>
            <person name="Pelletier E."/>
            <person name="Kreimeyer A."/>
            <person name="Bocs S."/>
            <person name="Rouy Z."/>
            <person name="Gyapay G."/>
            <person name="Chouari R."/>
            <person name="Riviere D."/>
            <person name="Ganesan A."/>
            <person name="Daegelen P."/>
            <person name="Sghir A."/>
            <person name="Cohen G.N."/>
            <person name="Medigue C."/>
            <person name="Weissenbach J."/>
            <person name="Le Paslier D."/>
        </authorList>
    </citation>
    <scope>NUCLEOTIDE SEQUENCE [LARGE SCALE GENOMIC DNA]</scope>
    <source>
        <strain evidence="11">Evry</strain>
    </source>
</reference>
<dbReference type="InterPro" id="IPR021127">
    <property type="entry name" value="CRISPR_associated_Cas2"/>
</dbReference>
<evidence type="ECO:0000256" key="7">
    <source>
        <dbReference type="ARBA" id="ARBA00022842"/>
    </source>
</evidence>
<keyword evidence="5 9" id="KW-0255">Endonuclease</keyword>
<dbReference type="PANTHER" id="PTHR34405:SF3">
    <property type="entry name" value="CRISPR-ASSOCIATED ENDORIBONUCLEASE CAS2 3"/>
    <property type="match status" value="1"/>
</dbReference>
<keyword evidence="11" id="KW-1185">Reference proteome</keyword>